<reference evidence="2" key="1">
    <citation type="submission" date="2017-05" db="UniProtKB">
        <authorList>
            <consortium name="EnsemblMetazoa"/>
        </authorList>
    </citation>
    <scope>IDENTIFICATION</scope>
</reference>
<evidence type="ECO:0000256" key="1">
    <source>
        <dbReference type="SAM" id="MobiDB-lite"/>
    </source>
</evidence>
<dbReference type="EnsemblMetazoa" id="Aqu2.1.00173_001">
    <property type="protein sequence ID" value="Aqu2.1.00173_001"/>
    <property type="gene ID" value="Aqu2.1.00173"/>
</dbReference>
<protein>
    <recommendedName>
        <fullName evidence="3">TTF-type domain-containing protein</fullName>
    </recommendedName>
</protein>
<organism evidence="2">
    <name type="scientific">Amphimedon queenslandica</name>
    <name type="common">Sponge</name>
    <dbReference type="NCBI Taxonomy" id="400682"/>
    <lineage>
        <taxon>Eukaryota</taxon>
        <taxon>Metazoa</taxon>
        <taxon>Porifera</taxon>
        <taxon>Demospongiae</taxon>
        <taxon>Heteroscleromorpha</taxon>
        <taxon>Haplosclerida</taxon>
        <taxon>Niphatidae</taxon>
        <taxon>Amphimedon</taxon>
    </lineage>
</organism>
<dbReference type="InParanoid" id="A0A1X7SDM5"/>
<name>A0A1X7SDM5_AMPQE</name>
<evidence type="ECO:0000313" key="2">
    <source>
        <dbReference type="EnsemblMetazoa" id="Aqu2.1.00173_001"/>
    </source>
</evidence>
<dbReference type="OrthoDB" id="7203715at2759"/>
<proteinExistence type="predicted"/>
<feature type="region of interest" description="Disordered" evidence="1">
    <location>
        <begin position="75"/>
        <end position="99"/>
    </location>
</feature>
<sequence>MAKQLTLFDCLSKANTTNQANISTEVDLVDNVIDDEFELQSDFLTSQSDCGVDELLDEVSATGDVDQLFLDEFESDSETEQQEEHHISHPTVENSYTTSDHAQLAASDISSGVAQPPVQPLLSSFPATQFGPKARCFSKNWYEKYSWVEYSIQKDAIFCYPCRFFSLPGTARTEEV</sequence>
<dbReference type="AlphaFoldDB" id="A0A1X7SDM5"/>
<evidence type="ECO:0008006" key="3">
    <source>
        <dbReference type="Google" id="ProtNLM"/>
    </source>
</evidence>
<accession>A0A1X7SDM5</accession>